<dbReference type="EMBL" id="BGPR01123863">
    <property type="protein sequence ID" value="GBN28081.1"/>
    <property type="molecule type" value="Genomic_DNA"/>
</dbReference>
<gene>
    <name evidence="2" type="ORF">AVEN_238348_1</name>
</gene>
<sequence>MYGRQAANAQKIAIARASETVQEGCRRKAANSQRTATARASETTKERCRRQAADAQRISNVRYEVWRQKENSAFQYNSNICYESDPLIAIGRMTLECNFLSSSEMER</sequence>
<evidence type="ECO:0000256" key="1">
    <source>
        <dbReference type="SAM" id="MobiDB-lite"/>
    </source>
</evidence>
<organism evidence="2 3">
    <name type="scientific">Araneus ventricosus</name>
    <name type="common">Orbweaver spider</name>
    <name type="synonym">Epeira ventricosa</name>
    <dbReference type="NCBI Taxonomy" id="182803"/>
    <lineage>
        <taxon>Eukaryota</taxon>
        <taxon>Metazoa</taxon>
        <taxon>Ecdysozoa</taxon>
        <taxon>Arthropoda</taxon>
        <taxon>Chelicerata</taxon>
        <taxon>Arachnida</taxon>
        <taxon>Araneae</taxon>
        <taxon>Araneomorphae</taxon>
        <taxon>Entelegynae</taxon>
        <taxon>Araneoidea</taxon>
        <taxon>Araneidae</taxon>
        <taxon>Araneus</taxon>
    </lineage>
</organism>
<dbReference type="Proteomes" id="UP000499080">
    <property type="component" value="Unassembled WGS sequence"/>
</dbReference>
<proteinExistence type="predicted"/>
<feature type="compositionally biased region" description="Polar residues" evidence="1">
    <location>
        <begin position="30"/>
        <end position="41"/>
    </location>
</feature>
<evidence type="ECO:0000313" key="2">
    <source>
        <dbReference type="EMBL" id="GBN28081.1"/>
    </source>
</evidence>
<comment type="caution">
    <text evidence="2">The sequence shown here is derived from an EMBL/GenBank/DDBJ whole genome shotgun (WGS) entry which is preliminary data.</text>
</comment>
<feature type="compositionally biased region" description="Basic and acidic residues" evidence="1">
    <location>
        <begin position="42"/>
        <end position="51"/>
    </location>
</feature>
<evidence type="ECO:0000313" key="3">
    <source>
        <dbReference type="Proteomes" id="UP000499080"/>
    </source>
</evidence>
<keyword evidence="3" id="KW-1185">Reference proteome</keyword>
<name>A0A4Y2MLN4_ARAVE</name>
<accession>A0A4Y2MLN4</accession>
<protein>
    <submittedName>
        <fullName evidence="2">Uncharacterized protein</fullName>
    </submittedName>
</protein>
<reference evidence="2 3" key="1">
    <citation type="journal article" date="2019" name="Sci. Rep.">
        <title>Orb-weaving spider Araneus ventricosus genome elucidates the spidroin gene catalogue.</title>
        <authorList>
            <person name="Kono N."/>
            <person name="Nakamura H."/>
            <person name="Ohtoshi R."/>
            <person name="Moran D.A.P."/>
            <person name="Shinohara A."/>
            <person name="Yoshida Y."/>
            <person name="Fujiwara M."/>
            <person name="Mori M."/>
            <person name="Tomita M."/>
            <person name="Arakawa K."/>
        </authorList>
    </citation>
    <scope>NUCLEOTIDE SEQUENCE [LARGE SCALE GENOMIC DNA]</scope>
</reference>
<dbReference type="AlphaFoldDB" id="A0A4Y2MLN4"/>
<feature type="region of interest" description="Disordered" evidence="1">
    <location>
        <begin position="24"/>
        <end position="51"/>
    </location>
</feature>